<comment type="caution">
    <text evidence="3">The sequence shown here is derived from an EMBL/GenBank/DDBJ whole genome shotgun (WGS) entry which is preliminary data.</text>
</comment>
<sequence>MTDHGDAEEEDNEKQSRLSPSRGSSSAGSGGGCQALTSKSGDEGRGLVDVSPPCSDQVLKNVIENVIEYVLEFLTCRRDRNAASMVCRSWYRAEAQTRREIFIGNCFAVSPTRAVARFRFARALVLKGRGEWGSRFSPWVTAMAAPYPWLERVCLKHMTVSDADLGLLARSFPSFGDLTLISCSGFGTRGLADVAGLCRLGSSSPILPTNANFRPVPYRNLRVLDLISSDVKDEDEQVADWISRFPETTTCLESLSFECVTCMINFAALEALVTRSPHLRCLRVNQHVSVHQLRRLMERAPPQLAKLGTGSFRWVPAAGAPERSLNLDLNDFESAFAACKSLVCLSGFRMLEYLHLPYAVCSNLISLNLMYALITPEQLELTITECYNLRTFWVLETIGDKGLKLVAEICKDLTELRVFPINPSMNYYSDGVSDSGLMAIAEGCPKLRTILYFCRGMTNAAMVTMSQNCPDLVVFRLWMIGRYRPDRVTGEPMDEGFGAIVMNCKKLTRLAISGLLTDKVFEYIVNRGKLIRTLSVWFAQNTEPYLKYVLEGCPNLQRLEINGSNFSYAELLSAIHRFYNMRIVWLNLGQISLRTCKEVARRLPHLVVMWCQGQDIFSGKNVYLYRSLDKPRKDESPVFKIL</sequence>
<name>A0A8J5KWS5_ZINOF</name>
<dbReference type="EMBL" id="JACMSC010000011">
    <property type="protein sequence ID" value="KAG6499149.1"/>
    <property type="molecule type" value="Genomic_DNA"/>
</dbReference>
<dbReference type="GO" id="GO:0019005">
    <property type="term" value="C:SCF ubiquitin ligase complex"/>
    <property type="evidence" value="ECO:0007669"/>
    <property type="project" value="TreeGrafter"/>
</dbReference>
<feature type="compositionally biased region" description="Low complexity" evidence="1">
    <location>
        <begin position="17"/>
        <end position="27"/>
    </location>
</feature>
<dbReference type="SUPFAM" id="SSF52047">
    <property type="entry name" value="RNI-like"/>
    <property type="match status" value="1"/>
</dbReference>
<dbReference type="Gene3D" id="3.80.10.10">
    <property type="entry name" value="Ribonuclease Inhibitor"/>
    <property type="match status" value="1"/>
</dbReference>
<dbReference type="AlphaFoldDB" id="A0A8J5KWS5"/>
<feature type="region of interest" description="Disordered" evidence="1">
    <location>
        <begin position="1"/>
        <end position="44"/>
    </location>
</feature>
<evidence type="ECO:0000256" key="1">
    <source>
        <dbReference type="SAM" id="MobiDB-lite"/>
    </source>
</evidence>
<evidence type="ECO:0000259" key="2">
    <source>
        <dbReference type="Pfam" id="PF18511"/>
    </source>
</evidence>
<feature type="domain" description="COI1 F-box" evidence="2">
    <location>
        <begin position="61"/>
        <end position="99"/>
    </location>
</feature>
<dbReference type="CDD" id="cd22159">
    <property type="entry name" value="F-box_AtTIR1-like"/>
    <property type="match status" value="1"/>
</dbReference>
<reference evidence="3 4" key="1">
    <citation type="submission" date="2020-08" db="EMBL/GenBank/DDBJ databases">
        <title>Plant Genome Project.</title>
        <authorList>
            <person name="Zhang R.-G."/>
        </authorList>
    </citation>
    <scope>NUCLEOTIDE SEQUENCE [LARGE SCALE GENOMIC DNA]</scope>
    <source>
        <tissue evidence="3">Rhizome</tissue>
    </source>
</reference>
<gene>
    <name evidence="3" type="ORF">ZIOFF_038905</name>
</gene>
<dbReference type="Gene3D" id="1.20.1280.50">
    <property type="match status" value="1"/>
</dbReference>
<protein>
    <recommendedName>
        <fullName evidence="2">COI1 F-box domain-containing protein</fullName>
    </recommendedName>
</protein>
<dbReference type="PANTHER" id="PTHR16134">
    <property type="entry name" value="F-BOX/TPR REPEAT PROTEIN POF3"/>
    <property type="match status" value="1"/>
</dbReference>
<dbReference type="Proteomes" id="UP000734854">
    <property type="component" value="Unassembled WGS sequence"/>
</dbReference>
<proteinExistence type="predicted"/>
<evidence type="ECO:0000313" key="4">
    <source>
        <dbReference type="Proteomes" id="UP000734854"/>
    </source>
</evidence>
<dbReference type="InterPro" id="IPR041567">
    <property type="entry name" value="COI1_F-box"/>
</dbReference>
<organism evidence="3 4">
    <name type="scientific">Zingiber officinale</name>
    <name type="common">Ginger</name>
    <name type="synonym">Amomum zingiber</name>
    <dbReference type="NCBI Taxonomy" id="94328"/>
    <lineage>
        <taxon>Eukaryota</taxon>
        <taxon>Viridiplantae</taxon>
        <taxon>Streptophyta</taxon>
        <taxon>Embryophyta</taxon>
        <taxon>Tracheophyta</taxon>
        <taxon>Spermatophyta</taxon>
        <taxon>Magnoliopsida</taxon>
        <taxon>Liliopsida</taxon>
        <taxon>Zingiberales</taxon>
        <taxon>Zingiberaceae</taxon>
        <taxon>Zingiber</taxon>
    </lineage>
</organism>
<dbReference type="Pfam" id="PF18511">
    <property type="entry name" value="F-box_5"/>
    <property type="match status" value="1"/>
</dbReference>
<accession>A0A8J5KWS5</accession>
<dbReference type="InterPro" id="IPR032675">
    <property type="entry name" value="LRR_dom_sf"/>
</dbReference>
<dbReference type="GO" id="GO:0031146">
    <property type="term" value="P:SCF-dependent proteasomal ubiquitin-dependent protein catabolic process"/>
    <property type="evidence" value="ECO:0007669"/>
    <property type="project" value="TreeGrafter"/>
</dbReference>
<evidence type="ECO:0000313" key="3">
    <source>
        <dbReference type="EMBL" id="KAG6499149.1"/>
    </source>
</evidence>
<keyword evidence="4" id="KW-1185">Reference proteome</keyword>
<feature type="compositionally biased region" description="Acidic residues" evidence="1">
    <location>
        <begin position="1"/>
        <end position="12"/>
    </location>
</feature>
<dbReference type="PANTHER" id="PTHR16134:SF36">
    <property type="entry name" value="TRANSPORT INHIBITOR RESPONSE 1-LIKE PROTEIN"/>
    <property type="match status" value="1"/>
</dbReference>